<organism evidence="4 5">
    <name type="scientific">Mycolicibacterium agri</name>
    <name type="common">Mycobacterium agri</name>
    <dbReference type="NCBI Taxonomy" id="36811"/>
    <lineage>
        <taxon>Bacteria</taxon>
        <taxon>Bacillati</taxon>
        <taxon>Actinomycetota</taxon>
        <taxon>Actinomycetes</taxon>
        <taxon>Mycobacteriales</taxon>
        <taxon>Mycobacteriaceae</taxon>
        <taxon>Mycolicibacterium</taxon>
    </lineage>
</organism>
<evidence type="ECO:0000313" key="5">
    <source>
        <dbReference type="Proteomes" id="UP000220914"/>
    </source>
</evidence>
<dbReference type="SUPFAM" id="SSF88713">
    <property type="entry name" value="Glycoside hydrolase/deacetylase"/>
    <property type="match status" value="1"/>
</dbReference>
<evidence type="ECO:0000256" key="1">
    <source>
        <dbReference type="ARBA" id="ARBA00004613"/>
    </source>
</evidence>
<evidence type="ECO:0000259" key="3">
    <source>
        <dbReference type="Pfam" id="PF01522"/>
    </source>
</evidence>
<dbReference type="Proteomes" id="UP000220914">
    <property type="component" value="Unassembled WGS sequence"/>
</dbReference>
<comment type="caution">
    <text evidence="4">The sequence shown here is derived from an EMBL/GenBank/DDBJ whole genome shotgun (WGS) entry which is preliminary data.</text>
</comment>
<evidence type="ECO:0000313" key="4">
    <source>
        <dbReference type="EMBL" id="PEG39359.1"/>
    </source>
</evidence>
<dbReference type="Pfam" id="PF01522">
    <property type="entry name" value="Polysacc_deac_1"/>
    <property type="match status" value="1"/>
</dbReference>
<dbReference type="Gene3D" id="3.20.20.370">
    <property type="entry name" value="Glycoside hydrolase/deacetylase"/>
    <property type="match status" value="1"/>
</dbReference>
<keyword evidence="4" id="KW-0119">Carbohydrate metabolism</keyword>
<reference evidence="4 5" key="1">
    <citation type="submission" date="2017-10" db="EMBL/GenBank/DDBJ databases">
        <title>The new phylogeny of genus Mycobacterium.</title>
        <authorList>
            <person name="Tortoli E."/>
            <person name="Trovato A."/>
            <person name="Cirillo D.M."/>
        </authorList>
    </citation>
    <scope>NUCLEOTIDE SEQUENCE [LARGE SCALE GENOMIC DNA]</scope>
    <source>
        <strain evidence="4 5">CCUG37673</strain>
    </source>
</reference>
<evidence type="ECO:0000256" key="2">
    <source>
        <dbReference type="ARBA" id="ARBA00022729"/>
    </source>
</evidence>
<dbReference type="InterPro" id="IPR002509">
    <property type="entry name" value="NODB_dom"/>
</dbReference>
<gene>
    <name evidence="4" type="ORF">CQY20_10760</name>
</gene>
<dbReference type="PANTHER" id="PTHR34216:SF3">
    <property type="entry name" value="POLY-BETA-1,6-N-ACETYL-D-GLUCOSAMINE N-DEACETYLASE"/>
    <property type="match status" value="1"/>
</dbReference>
<keyword evidence="4" id="KW-0858">Xylan degradation</keyword>
<dbReference type="InterPro" id="IPR051398">
    <property type="entry name" value="Polysacch_Deacetylase"/>
</dbReference>
<proteinExistence type="predicted"/>
<dbReference type="InterPro" id="IPR011330">
    <property type="entry name" value="Glyco_hydro/deAcase_b/a-brl"/>
</dbReference>
<name>A0A2A7N697_MYCAG</name>
<dbReference type="GO" id="GO:0016810">
    <property type="term" value="F:hydrolase activity, acting on carbon-nitrogen (but not peptide) bonds"/>
    <property type="evidence" value="ECO:0007669"/>
    <property type="project" value="InterPro"/>
</dbReference>
<comment type="subcellular location">
    <subcellularLocation>
        <location evidence="1">Secreted</location>
    </subcellularLocation>
</comment>
<feature type="domain" description="NodB homology" evidence="3">
    <location>
        <begin position="127"/>
        <end position="269"/>
    </location>
</feature>
<keyword evidence="2" id="KW-0732">Signal</keyword>
<keyword evidence="4" id="KW-0378">Hydrolase</keyword>
<accession>A0A2A7N697</accession>
<dbReference type="AlphaFoldDB" id="A0A2A7N697"/>
<dbReference type="OrthoDB" id="3455067at2"/>
<keyword evidence="4" id="KW-0624">Polysaccharide degradation</keyword>
<dbReference type="EMBL" id="PDCP01000015">
    <property type="protein sequence ID" value="PEG39359.1"/>
    <property type="molecule type" value="Genomic_DNA"/>
</dbReference>
<protein>
    <submittedName>
        <fullName evidence="4">Xylanase</fullName>
    </submittedName>
</protein>
<keyword evidence="4" id="KW-0326">Glycosidase</keyword>
<dbReference type="GO" id="GO:0016798">
    <property type="term" value="F:hydrolase activity, acting on glycosyl bonds"/>
    <property type="evidence" value="ECO:0007669"/>
    <property type="project" value="UniProtKB-KW"/>
</dbReference>
<dbReference type="GO" id="GO:0005576">
    <property type="term" value="C:extracellular region"/>
    <property type="evidence" value="ECO:0007669"/>
    <property type="project" value="UniProtKB-SubCell"/>
</dbReference>
<dbReference type="GO" id="GO:0045493">
    <property type="term" value="P:xylan catabolic process"/>
    <property type="evidence" value="ECO:0007669"/>
    <property type="project" value="UniProtKB-KW"/>
</dbReference>
<dbReference type="PANTHER" id="PTHR34216">
    <property type="match status" value="1"/>
</dbReference>
<keyword evidence="5" id="KW-1185">Reference proteome</keyword>
<dbReference type="CDD" id="cd10918">
    <property type="entry name" value="CE4_NodB_like_5s_6s"/>
    <property type="match status" value="1"/>
</dbReference>
<sequence length="509" mass="55165">MGNPMRRVRAALWGLPFIVAVAAYLVLPGALQWRHAAALAAAHLNIVEQVQTEVAASDPVLAARLAAASTSSQAPPIALTYHDIGYHGDKYTVTPEAFAAHMQLIHDAGWTTLTSAQIRDWLRGTPLPPHSVMITFDDGARGVWKYADPILARHNQHATAFVITGFVGTHAPYYMTWDELTRLHASGRWDLEAHTHLGHVQVPASAEGENRPFLTTLQYLPEQRRVETSQEYRARVEADLKECKNQFVVHGLPEPTLFAFPFSAHQDDAESTEILQDLVTSNYAAGMLDQADAVTVTTSDHQSQGNIARMDMTYDVTPEILADRMIAASPLEPAAAQPLSDTGEWMTSERQPASVNVVDGKLILDPGAGRDLSLQYARYRSSMWDTYTVSADIGTFTHSADGTTTGLTVLVGDSRHEVQLSVSSQAYHISQGYRSPVVVAAGPLPPAPSYHAVIAVTPEQVVVTIDDQTVATVPVRSEKPHATAGGISVSAHRKYADSPVPVIANLEIG</sequence>